<dbReference type="InterPro" id="IPR013767">
    <property type="entry name" value="PAS_fold"/>
</dbReference>
<evidence type="ECO:0000313" key="11">
    <source>
        <dbReference type="Proteomes" id="UP000569732"/>
    </source>
</evidence>
<dbReference type="InterPro" id="IPR000014">
    <property type="entry name" value="PAS"/>
</dbReference>
<dbReference type="CDD" id="cd00082">
    <property type="entry name" value="HisKA"/>
    <property type="match status" value="1"/>
</dbReference>
<dbReference type="Pfam" id="PF00512">
    <property type="entry name" value="HisKA"/>
    <property type="match status" value="1"/>
</dbReference>
<dbReference type="Gene3D" id="3.30.450.20">
    <property type="entry name" value="PAS domain"/>
    <property type="match status" value="1"/>
</dbReference>
<feature type="domain" description="PAC" evidence="9">
    <location>
        <begin position="223"/>
        <end position="275"/>
    </location>
</feature>
<dbReference type="Pfam" id="PF00989">
    <property type="entry name" value="PAS"/>
    <property type="match status" value="1"/>
</dbReference>
<evidence type="ECO:0000259" key="8">
    <source>
        <dbReference type="PROSITE" id="PS50112"/>
    </source>
</evidence>
<dbReference type="InterPro" id="IPR005467">
    <property type="entry name" value="His_kinase_dom"/>
</dbReference>
<dbReference type="PROSITE" id="PS50110">
    <property type="entry name" value="RESPONSE_REGULATORY"/>
    <property type="match status" value="1"/>
</dbReference>
<dbReference type="Gene3D" id="1.10.287.130">
    <property type="match status" value="1"/>
</dbReference>
<evidence type="ECO:0000256" key="4">
    <source>
        <dbReference type="PROSITE-ProRule" id="PRU00169"/>
    </source>
</evidence>
<feature type="domain" description="PAS" evidence="8">
    <location>
        <begin position="151"/>
        <end position="211"/>
    </location>
</feature>
<dbReference type="InterPro" id="IPR036890">
    <property type="entry name" value="HATPase_C_sf"/>
</dbReference>
<dbReference type="RefSeq" id="WP_180570856.1">
    <property type="nucleotide sequence ID" value="NZ_JACCKB010000052.1"/>
</dbReference>
<dbReference type="Gene3D" id="3.40.50.2300">
    <property type="match status" value="1"/>
</dbReference>
<comment type="caution">
    <text evidence="10">The sequence shown here is derived from an EMBL/GenBank/DDBJ whole genome shotgun (WGS) entry which is preliminary data.</text>
</comment>
<dbReference type="SUPFAM" id="SSF55874">
    <property type="entry name" value="ATPase domain of HSP90 chaperone/DNA topoisomerase II/histidine kinase"/>
    <property type="match status" value="1"/>
</dbReference>
<dbReference type="InterPro" id="IPR004358">
    <property type="entry name" value="Sig_transdc_His_kin-like_C"/>
</dbReference>
<evidence type="ECO:0000259" key="6">
    <source>
        <dbReference type="PROSITE" id="PS50109"/>
    </source>
</evidence>
<dbReference type="Proteomes" id="UP000569732">
    <property type="component" value="Unassembled WGS sequence"/>
</dbReference>
<dbReference type="PANTHER" id="PTHR43547:SF2">
    <property type="entry name" value="HYBRID SIGNAL TRANSDUCTION HISTIDINE KINASE C"/>
    <property type="match status" value="1"/>
</dbReference>
<dbReference type="PROSITE" id="PS50113">
    <property type="entry name" value="PAC"/>
    <property type="match status" value="1"/>
</dbReference>
<feature type="domain" description="Histidine kinase" evidence="6">
    <location>
        <begin position="302"/>
        <end position="518"/>
    </location>
</feature>
<dbReference type="GO" id="GO:0000155">
    <property type="term" value="F:phosphorelay sensor kinase activity"/>
    <property type="evidence" value="ECO:0007669"/>
    <property type="project" value="InterPro"/>
</dbReference>
<organism evidence="10 11">
    <name type="scientific">Spartinivicinus marinus</name>
    <dbReference type="NCBI Taxonomy" id="2994442"/>
    <lineage>
        <taxon>Bacteria</taxon>
        <taxon>Pseudomonadati</taxon>
        <taxon>Pseudomonadota</taxon>
        <taxon>Gammaproteobacteria</taxon>
        <taxon>Oceanospirillales</taxon>
        <taxon>Zooshikellaceae</taxon>
        <taxon>Spartinivicinus</taxon>
    </lineage>
</organism>
<dbReference type="Gene3D" id="3.30.565.10">
    <property type="entry name" value="Histidine kinase-like ATPase, C-terminal domain"/>
    <property type="match status" value="1"/>
</dbReference>
<gene>
    <name evidence="10" type="ORF">H0A36_22825</name>
</gene>
<dbReference type="Pfam" id="PF02518">
    <property type="entry name" value="HATPase_c"/>
    <property type="match status" value="1"/>
</dbReference>
<reference evidence="10 11" key="1">
    <citation type="submission" date="2020-07" db="EMBL/GenBank/DDBJ databases">
        <title>Endozoicomonas sp. nov., isolated from sediment.</title>
        <authorList>
            <person name="Gu T."/>
        </authorList>
    </citation>
    <scope>NUCLEOTIDE SEQUENCE [LARGE SCALE GENOMIC DNA]</scope>
    <source>
        <strain evidence="10 11">SM1973</strain>
    </source>
</reference>
<dbReference type="SMART" id="SM00091">
    <property type="entry name" value="PAS"/>
    <property type="match status" value="1"/>
</dbReference>
<dbReference type="SUPFAM" id="SSF47384">
    <property type="entry name" value="Homodimeric domain of signal transducing histidine kinase"/>
    <property type="match status" value="1"/>
</dbReference>
<keyword evidence="11" id="KW-1185">Reference proteome</keyword>
<dbReference type="InterPro" id="IPR036097">
    <property type="entry name" value="HisK_dim/P_sf"/>
</dbReference>
<protein>
    <recommendedName>
        <fullName evidence="2">histidine kinase</fullName>
        <ecNumber evidence="2">2.7.13.3</ecNumber>
    </recommendedName>
</protein>
<dbReference type="SUPFAM" id="SSF52172">
    <property type="entry name" value="CheY-like"/>
    <property type="match status" value="1"/>
</dbReference>
<proteinExistence type="predicted"/>
<dbReference type="EC" id="2.7.13.3" evidence="2"/>
<sequence>MIATNPDSVHAEQDIAEDKILLVDDNPTNLQLLLQTLNGRGYKLLVAKNGESALKIAQKNKPALILLDIMMPGIDGYEVCRQLKASADTNGITVIFLSALDETKDKVKGLNLGAVDFISKPFQPEEVLARVATQLKIHRLERALSERNKQLEADNQRILEAMTEGIFGLDQKGCITFVNAAANRMTGFSEDDLIGKELINILLKPNDPETVPILKTLQDGSEQHIEEDVFWHHNGHHFPVTYSVTPINTDHHPSGAVVVFKDITERKQNEEALQKALDELQEQKERLTHVSRLSTMGEMAAGFAHEVNQPLTAICNYAQVCNRMIQRDPLNKESLSEALEKIGTQARRAGDIIARIRSFVKKPAHCLEKVDCNKLISDVVKLAEVDARNNNMEIHLDLADELPLIEADPVQIQQVALNLIRNGMEAMGDRETRDIGVWVKTELDKNHQFVKVSVIDRGHGLTEDAADKLFHPFFTTKSYGMGIGLSVCESIISTHGGKLRFENNPEGGAIFYFTVPTV</sequence>
<dbReference type="PRINTS" id="PR00344">
    <property type="entry name" value="BCTRLSENSOR"/>
</dbReference>
<comment type="catalytic activity">
    <reaction evidence="1">
        <text>ATP + protein L-histidine = ADP + protein N-phospho-L-histidine.</text>
        <dbReference type="EC" id="2.7.13.3"/>
    </reaction>
</comment>
<dbReference type="EMBL" id="JACCKB010000052">
    <property type="protein sequence ID" value="NYZ68857.1"/>
    <property type="molecule type" value="Genomic_DNA"/>
</dbReference>
<dbReference type="PANTHER" id="PTHR43547">
    <property type="entry name" value="TWO-COMPONENT HISTIDINE KINASE"/>
    <property type="match status" value="1"/>
</dbReference>
<dbReference type="Pfam" id="PF00072">
    <property type="entry name" value="Response_reg"/>
    <property type="match status" value="1"/>
</dbReference>
<accession>A0A853IHE6</accession>
<dbReference type="InterPro" id="IPR003661">
    <property type="entry name" value="HisK_dim/P_dom"/>
</dbReference>
<evidence type="ECO:0000256" key="2">
    <source>
        <dbReference type="ARBA" id="ARBA00012438"/>
    </source>
</evidence>
<evidence type="ECO:0000313" key="10">
    <source>
        <dbReference type="EMBL" id="NYZ68857.1"/>
    </source>
</evidence>
<dbReference type="SMART" id="SM00388">
    <property type="entry name" value="HisKA"/>
    <property type="match status" value="1"/>
</dbReference>
<keyword evidence="3 4" id="KW-0597">Phosphoprotein</keyword>
<evidence type="ECO:0000256" key="3">
    <source>
        <dbReference type="ARBA" id="ARBA00022553"/>
    </source>
</evidence>
<dbReference type="CDD" id="cd00130">
    <property type="entry name" value="PAS"/>
    <property type="match status" value="1"/>
</dbReference>
<name>A0A853IHE6_9GAMM</name>
<dbReference type="InterPro" id="IPR003594">
    <property type="entry name" value="HATPase_dom"/>
</dbReference>
<feature type="modified residue" description="4-aspartylphosphate" evidence="4">
    <location>
        <position position="68"/>
    </location>
</feature>
<dbReference type="InterPro" id="IPR011006">
    <property type="entry name" value="CheY-like_superfamily"/>
</dbReference>
<evidence type="ECO:0000259" key="9">
    <source>
        <dbReference type="PROSITE" id="PS50113"/>
    </source>
</evidence>
<dbReference type="AlphaFoldDB" id="A0A853IHE6"/>
<feature type="domain" description="Response regulatory" evidence="7">
    <location>
        <begin position="19"/>
        <end position="135"/>
    </location>
</feature>
<dbReference type="NCBIfam" id="TIGR00229">
    <property type="entry name" value="sensory_box"/>
    <property type="match status" value="1"/>
</dbReference>
<dbReference type="InterPro" id="IPR035965">
    <property type="entry name" value="PAS-like_dom_sf"/>
</dbReference>
<dbReference type="GO" id="GO:0006355">
    <property type="term" value="P:regulation of DNA-templated transcription"/>
    <property type="evidence" value="ECO:0007669"/>
    <property type="project" value="InterPro"/>
</dbReference>
<evidence type="ECO:0000256" key="5">
    <source>
        <dbReference type="SAM" id="Coils"/>
    </source>
</evidence>
<dbReference type="PROSITE" id="PS50109">
    <property type="entry name" value="HIS_KIN"/>
    <property type="match status" value="1"/>
</dbReference>
<dbReference type="PROSITE" id="PS50112">
    <property type="entry name" value="PAS"/>
    <property type="match status" value="1"/>
</dbReference>
<dbReference type="SMART" id="SM00387">
    <property type="entry name" value="HATPase_c"/>
    <property type="match status" value="1"/>
</dbReference>
<dbReference type="InterPro" id="IPR000700">
    <property type="entry name" value="PAS-assoc_C"/>
</dbReference>
<dbReference type="SMART" id="SM00448">
    <property type="entry name" value="REC"/>
    <property type="match status" value="1"/>
</dbReference>
<dbReference type="InterPro" id="IPR001789">
    <property type="entry name" value="Sig_transdc_resp-reg_receiver"/>
</dbReference>
<feature type="coiled-coil region" evidence="5">
    <location>
        <begin position="263"/>
        <end position="293"/>
    </location>
</feature>
<dbReference type="SUPFAM" id="SSF55785">
    <property type="entry name" value="PYP-like sensor domain (PAS domain)"/>
    <property type="match status" value="1"/>
</dbReference>
<evidence type="ECO:0000256" key="1">
    <source>
        <dbReference type="ARBA" id="ARBA00000085"/>
    </source>
</evidence>
<keyword evidence="5" id="KW-0175">Coiled coil</keyword>
<evidence type="ECO:0000259" key="7">
    <source>
        <dbReference type="PROSITE" id="PS50110"/>
    </source>
</evidence>